<accession>A0A5J4VLH2</accession>
<comment type="caution">
    <text evidence="2">The sequence shown here is derived from an EMBL/GenBank/DDBJ whole genome shotgun (WGS) entry which is preliminary data.</text>
</comment>
<evidence type="ECO:0000256" key="1">
    <source>
        <dbReference type="SAM" id="MobiDB-lite"/>
    </source>
</evidence>
<reference evidence="2 3" key="1">
    <citation type="submission" date="2019-03" db="EMBL/GenBank/DDBJ databases">
        <title>Single cell metagenomics reveals metabolic interactions within the superorganism composed of flagellate Streblomastix strix and complex community of Bacteroidetes bacteria on its surface.</title>
        <authorList>
            <person name="Treitli S.C."/>
            <person name="Kolisko M."/>
            <person name="Husnik F."/>
            <person name="Keeling P."/>
            <person name="Hampl V."/>
        </authorList>
    </citation>
    <scope>NUCLEOTIDE SEQUENCE [LARGE SCALE GENOMIC DNA]</scope>
    <source>
        <strain evidence="2">ST1C</strain>
    </source>
</reference>
<dbReference type="EMBL" id="SNRW01006377">
    <property type="protein sequence ID" value="KAA6383199.1"/>
    <property type="molecule type" value="Genomic_DNA"/>
</dbReference>
<dbReference type="Proteomes" id="UP000324800">
    <property type="component" value="Unassembled WGS sequence"/>
</dbReference>
<evidence type="ECO:0000313" key="3">
    <source>
        <dbReference type="Proteomes" id="UP000324800"/>
    </source>
</evidence>
<feature type="compositionally biased region" description="Low complexity" evidence="1">
    <location>
        <begin position="25"/>
        <end position="35"/>
    </location>
</feature>
<name>A0A5J4VLH2_9EUKA</name>
<gene>
    <name evidence="2" type="ORF">EZS28_021273</name>
</gene>
<evidence type="ECO:0000313" key="2">
    <source>
        <dbReference type="EMBL" id="KAA6383199.1"/>
    </source>
</evidence>
<dbReference type="AlphaFoldDB" id="A0A5J4VLH2"/>
<protein>
    <submittedName>
        <fullName evidence="2">Uncharacterized protein</fullName>
    </submittedName>
</protein>
<proteinExistence type="predicted"/>
<feature type="region of interest" description="Disordered" evidence="1">
    <location>
        <begin position="1"/>
        <end position="63"/>
    </location>
</feature>
<feature type="compositionally biased region" description="Pro residues" evidence="1">
    <location>
        <begin position="36"/>
        <end position="61"/>
    </location>
</feature>
<organism evidence="2 3">
    <name type="scientific">Streblomastix strix</name>
    <dbReference type="NCBI Taxonomy" id="222440"/>
    <lineage>
        <taxon>Eukaryota</taxon>
        <taxon>Metamonada</taxon>
        <taxon>Preaxostyla</taxon>
        <taxon>Oxymonadida</taxon>
        <taxon>Streblomastigidae</taxon>
        <taxon>Streblomastix</taxon>
    </lineage>
</organism>
<sequence>MAYYGQPPPGYPPPAGYPPPPGYGAPPSGYPQSAGFPPPAYPPAGYPPPSGYPQPGYPPQPGYGAPAYGAPVAYGPQSQAPDPAVQAYVAQTYAQVAADGRVDANEVIRICQAYQVACDQTTAAQILTAAAGPMRAITKDTFVYHVSLYITRNRRY</sequence>
<feature type="compositionally biased region" description="Pro residues" evidence="1">
    <location>
        <begin position="1"/>
        <end position="24"/>
    </location>
</feature>